<feature type="transmembrane region" description="Helical" evidence="1">
    <location>
        <begin position="169"/>
        <end position="191"/>
    </location>
</feature>
<name>A0ABC7ZIN1_MYCGT</name>
<keyword evidence="1" id="KW-1133">Transmembrane helix</keyword>
<proteinExistence type="predicted"/>
<dbReference type="InterPro" id="IPR003837">
    <property type="entry name" value="GatC"/>
</dbReference>
<dbReference type="SUPFAM" id="SSF141000">
    <property type="entry name" value="Glu-tRNAGln amidotransferase C subunit"/>
    <property type="match status" value="1"/>
</dbReference>
<reference evidence="2 3" key="1">
    <citation type="journal article" date="2012" name="J. Bacteriol.">
        <title>Draft Genome Sequences of Four Axenic Mycoplasma genitalium Strains Isolated from Denmark, Japan, and Australia.</title>
        <authorList>
            <person name="McGowin C.L."/>
            <person name="Ma L."/>
            <person name="Jensen J.S."/>
            <person name="Mancuso M.M."/>
            <person name="Hamasuna R."/>
            <person name="Adegboye D."/>
            <person name="Martin D.H."/>
        </authorList>
    </citation>
    <scope>NUCLEOTIDE SEQUENCE [LARGE SCALE GENOMIC DNA]</scope>
    <source>
        <strain evidence="2 3">M6320</strain>
    </source>
</reference>
<feature type="transmembrane region" description="Helical" evidence="1">
    <location>
        <begin position="63"/>
        <end position="87"/>
    </location>
</feature>
<sequence length="477" mass="53962">MGEIKNTAPTSDISTSGFIYFAVVFLIIIVYLFFKNILFLFFFKRYPKNTPKIGVSNITTIAMIIAVAVSVVLVLMALAGGLTAALFRGYPGFRVTLELILVKISGLLFGPIIGIFSAATIDFLTVIFSGGVFNIGYVLGAILTGMIAGILREVLISTSFLNNKTLSDFAYLVLSVGMVFASFLVTQFFVISVTQNLSAFQSNDQIVLRFNASPLNFSISLQRYVQIIFYFAMVVIITMVVLYFVLIIKQKHFNYAYSKFFFRRYKHANHQFTLFVLTKENWFYLILNVITLATTSLLMINIAFIPIFDTQTTGQTYDFWLLVRLLFAPLIFLLDIIVIYPILLLLTPIMLKGFKTVASETQTKGIKKSFSDMQSLIMPNVMSHKKQQLIRKEMQQLAKTIKIDLSDKEVDALVEEFKEITKSFNKVTKIDTTNVQPMYAPFEFSPTPLRKDKPVVDKHAKQLLNNCCEVKTGFVKV</sequence>
<protein>
    <submittedName>
        <fullName evidence="2">Aspartyl/glutamyl-tRNA amidotransferase subunit C</fullName>
    </submittedName>
</protein>
<dbReference type="Gene3D" id="1.10.1760.20">
    <property type="match status" value="1"/>
</dbReference>
<dbReference type="Proteomes" id="UP000005254">
    <property type="component" value="Chromosome"/>
</dbReference>
<dbReference type="PANTHER" id="PTHR15004:SF0">
    <property type="entry name" value="GLUTAMYL-TRNA(GLN) AMIDOTRANSFERASE SUBUNIT C, MITOCHONDRIAL"/>
    <property type="match status" value="1"/>
</dbReference>
<dbReference type="PANTHER" id="PTHR15004">
    <property type="entry name" value="GLUTAMYL-TRNA(GLN) AMIDOTRANSFERASE SUBUNIT C, MITOCHONDRIAL"/>
    <property type="match status" value="1"/>
</dbReference>
<dbReference type="Pfam" id="PF02686">
    <property type="entry name" value="GatC"/>
    <property type="match status" value="1"/>
</dbReference>
<organism evidence="2 3">
    <name type="scientific">Mycoplasmoides genitalium M6320</name>
    <dbReference type="NCBI Taxonomy" id="662945"/>
    <lineage>
        <taxon>Bacteria</taxon>
        <taxon>Bacillati</taxon>
        <taxon>Mycoplasmatota</taxon>
        <taxon>Mycoplasmoidales</taxon>
        <taxon>Mycoplasmoidaceae</taxon>
        <taxon>Mycoplasmoides</taxon>
    </lineage>
</organism>
<evidence type="ECO:0000256" key="1">
    <source>
        <dbReference type="SAM" id="Phobius"/>
    </source>
</evidence>
<keyword evidence="1" id="KW-0472">Membrane</keyword>
<dbReference type="KEGG" id="mgx:CM1_00570"/>
<dbReference type="EMBL" id="CP003772">
    <property type="protein sequence ID" value="AFQ03904.1"/>
    <property type="molecule type" value="Genomic_DNA"/>
</dbReference>
<keyword evidence="1" id="KW-0812">Transmembrane</keyword>
<evidence type="ECO:0000313" key="2">
    <source>
        <dbReference type="EMBL" id="AFQ03904.1"/>
    </source>
</evidence>
<dbReference type="InterPro" id="IPR036113">
    <property type="entry name" value="Asp/Glu-ADT_sf_sub_c"/>
</dbReference>
<dbReference type="NCBIfam" id="TIGR00135">
    <property type="entry name" value="gatC"/>
    <property type="match status" value="1"/>
</dbReference>
<evidence type="ECO:0000313" key="3">
    <source>
        <dbReference type="Proteomes" id="UP000005254"/>
    </source>
</evidence>
<feature type="transmembrane region" description="Helical" evidence="1">
    <location>
        <begin position="282"/>
        <end position="307"/>
    </location>
</feature>
<gene>
    <name evidence="2" type="ORF">CM1_00570</name>
</gene>
<feature type="transmembrane region" description="Helical" evidence="1">
    <location>
        <begin position="18"/>
        <end position="43"/>
    </location>
</feature>
<dbReference type="RefSeq" id="WP_014894391.1">
    <property type="nucleotide sequence ID" value="NC_018497.1"/>
</dbReference>
<dbReference type="AlphaFoldDB" id="A0ABC7ZIN1"/>
<feature type="transmembrane region" description="Helical" evidence="1">
    <location>
        <begin position="127"/>
        <end position="148"/>
    </location>
</feature>
<accession>A0ABC7ZIN1</accession>
<dbReference type="NCBIfam" id="NF009461">
    <property type="entry name" value="PRK12821.1"/>
    <property type="match status" value="1"/>
</dbReference>
<feature type="transmembrane region" description="Helical" evidence="1">
    <location>
        <begin position="319"/>
        <end position="346"/>
    </location>
</feature>
<feature type="transmembrane region" description="Helical" evidence="1">
    <location>
        <begin position="227"/>
        <end position="248"/>
    </location>
</feature>
<feature type="transmembrane region" description="Helical" evidence="1">
    <location>
        <begin position="99"/>
        <end position="121"/>
    </location>
</feature>